<keyword evidence="8" id="KW-0732">Signal</keyword>
<feature type="transmembrane region" description="Helical" evidence="7">
    <location>
        <begin position="289"/>
        <end position="311"/>
    </location>
</feature>
<feature type="transmembrane region" description="Helical" evidence="7">
    <location>
        <begin position="331"/>
        <end position="351"/>
    </location>
</feature>
<organism evidence="11 12">
    <name type="scientific">Idiomarina aquatica</name>
    <dbReference type="NCBI Taxonomy" id="1327752"/>
    <lineage>
        <taxon>Bacteria</taxon>
        <taxon>Pseudomonadati</taxon>
        <taxon>Pseudomonadota</taxon>
        <taxon>Gammaproteobacteria</taxon>
        <taxon>Alteromonadales</taxon>
        <taxon>Idiomarinaceae</taxon>
        <taxon>Idiomarina</taxon>
    </lineage>
</organism>
<accession>A0A4R6PQH9</accession>
<dbReference type="SUPFAM" id="SSF52833">
    <property type="entry name" value="Thioredoxin-like"/>
    <property type="match status" value="1"/>
</dbReference>
<reference evidence="11 12" key="1">
    <citation type="submission" date="2019-03" db="EMBL/GenBank/DDBJ databases">
        <title>Freshwater and sediment microbial communities from various areas in North America, analyzing microbe dynamics in response to fracking.</title>
        <authorList>
            <person name="Lamendella R."/>
        </authorList>
    </citation>
    <scope>NUCLEOTIDE SEQUENCE [LARGE SCALE GENOMIC DNA]</scope>
    <source>
        <strain evidence="11 12">18_TX</strain>
    </source>
</reference>
<dbReference type="OrthoDB" id="9811036at2"/>
<dbReference type="InterPro" id="IPR017937">
    <property type="entry name" value="Thioredoxin_CS"/>
</dbReference>
<feature type="domain" description="Thiol:disulfide interchange protein DsbD N-terminal" evidence="10">
    <location>
        <begin position="42"/>
        <end position="153"/>
    </location>
</feature>
<dbReference type="Pfam" id="PF13899">
    <property type="entry name" value="Thioredoxin_7"/>
    <property type="match status" value="1"/>
</dbReference>
<feature type="transmembrane region" description="Helical" evidence="7">
    <location>
        <begin position="414"/>
        <end position="438"/>
    </location>
</feature>
<feature type="signal peptide" evidence="8">
    <location>
        <begin position="1"/>
        <end position="22"/>
    </location>
</feature>
<feature type="transmembrane region" description="Helical" evidence="7">
    <location>
        <begin position="488"/>
        <end position="510"/>
    </location>
</feature>
<evidence type="ECO:0000313" key="12">
    <source>
        <dbReference type="Proteomes" id="UP000295531"/>
    </source>
</evidence>
<dbReference type="EMBL" id="SNXI01000001">
    <property type="protein sequence ID" value="TDP40596.1"/>
    <property type="molecule type" value="Genomic_DNA"/>
</dbReference>
<dbReference type="InterPro" id="IPR036249">
    <property type="entry name" value="Thioredoxin-like_sf"/>
</dbReference>
<gene>
    <name evidence="11" type="ORF">DEU29_101140</name>
</gene>
<dbReference type="PANTHER" id="PTHR32234:SF3">
    <property type="entry name" value="SUPPRESSION OF COPPER SENSITIVITY PROTEIN"/>
    <property type="match status" value="1"/>
</dbReference>
<keyword evidence="6" id="KW-0676">Redox-active center</keyword>
<evidence type="ECO:0000256" key="3">
    <source>
        <dbReference type="ARBA" id="ARBA00022748"/>
    </source>
</evidence>
<evidence type="ECO:0000256" key="4">
    <source>
        <dbReference type="ARBA" id="ARBA00022989"/>
    </source>
</evidence>
<evidence type="ECO:0000256" key="6">
    <source>
        <dbReference type="ARBA" id="ARBA00023284"/>
    </source>
</evidence>
<dbReference type="Pfam" id="PF11412">
    <property type="entry name" value="DsbD_N"/>
    <property type="match status" value="1"/>
</dbReference>
<keyword evidence="2 7" id="KW-0812">Transmembrane</keyword>
<dbReference type="Pfam" id="PF02683">
    <property type="entry name" value="DsbD_TM"/>
    <property type="match status" value="1"/>
</dbReference>
<keyword evidence="4 7" id="KW-1133">Transmembrane helix</keyword>
<evidence type="ECO:0000313" key="11">
    <source>
        <dbReference type="EMBL" id="TDP40596.1"/>
    </source>
</evidence>
<dbReference type="AlphaFoldDB" id="A0A4R6PQH9"/>
<dbReference type="InterPro" id="IPR003834">
    <property type="entry name" value="Cyt_c_assmbl_TM_dom"/>
</dbReference>
<dbReference type="GO" id="GO:0045454">
    <property type="term" value="P:cell redox homeostasis"/>
    <property type="evidence" value="ECO:0007669"/>
    <property type="project" value="TreeGrafter"/>
</dbReference>
<dbReference type="GO" id="GO:0015035">
    <property type="term" value="F:protein-disulfide reductase activity"/>
    <property type="evidence" value="ECO:0007669"/>
    <property type="project" value="TreeGrafter"/>
</dbReference>
<dbReference type="GO" id="GO:0017004">
    <property type="term" value="P:cytochrome complex assembly"/>
    <property type="evidence" value="ECO:0007669"/>
    <property type="project" value="UniProtKB-KW"/>
</dbReference>
<dbReference type="RefSeq" id="WP_133538275.1">
    <property type="nucleotide sequence ID" value="NZ_SNXI01000001.1"/>
</dbReference>
<dbReference type="Proteomes" id="UP000295531">
    <property type="component" value="Unassembled WGS sequence"/>
</dbReference>
<protein>
    <submittedName>
        <fullName evidence="11">Suppressor for copper-sensitivity B</fullName>
    </submittedName>
</protein>
<evidence type="ECO:0000259" key="10">
    <source>
        <dbReference type="Pfam" id="PF11412"/>
    </source>
</evidence>
<evidence type="ECO:0000259" key="9">
    <source>
        <dbReference type="Pfam" id="PF02683"/>
    </source>
</evidence>
<dbReference type="PANTHER" id="PTHR32234">
    <property type="entry name" value="THIOL:DISULFIDE INTERCHANGE PROTEIN DSBD"/>
    <property type="match status" value="1"/>
</dbReference>
<comment type="caution">
    <text evidence="11">The sequence shown here is derived from an EMBL/GenBank/DDBJ whole genome shotgun (WGS) entry which is preliminary data.</text>
</comment>
<evidence type="ECO:0000256" key="7">
    <source>
        <dbReference type="SAM" id="Phobius"/>
    </source>
</evidence>
<proteinExistence type="predicted"/>
<feature type="transmembrane region" description="Helical" evidence="7">
    <location>
        <begin position="444"/>
        <end position="467"/>
    </location>
</feature>
<keyword evidence="12" id="KW-1185">Reference proteome</keyword>
<comment type="subcellular location">
    <subcellularLocation>
        <location evidence="1">Membrane</location>
        <topology evidence="1">Multi-pass membrane protein</topology>
    </subcellularLocation>
</comment>
<evidence type="ECO:0000256" key="1">
    <source>
        <dbReference type="ARBA" id="ARBA00004141"/>
    </source>
</evidence>
<evidence type="ECO:0000256" key="5">
    <source>
        <dbReference type="ARBA" id="ARBA00023136"/>
    </source>
</evidence>
<feature type="chain" id="PRO_5020344561" evidence="8">
    <location>
        <begin position="23"/>
        <end position="631"/>
    </location>
</feature>
<keyword evidence="5 7" id="KW-0472">Membrane</keyword>
<name>A0A4R6PQH9_9GAMM</name>
<evidence type="ECO:0000256" key="8">
    <source>
        <dbReference type="SAM" id="SignalP"/>
    </source>
</evidence>
<keyword evidence="3" id="KW-0201">Cytochrome c-type biogenesis</keyword>
<dbReference type="Gene3D" id="3.40.30.10">
    <property type="entry name" value="Glutaredoxin"/>
    <property type="match status" value="1"/>
</dbReference>
<feature type="domain" description="Cytochrome C biogenesis protein transmembrane" evidence="9">
    <location>
        <begin position="289"/>
        <end position="503"/>
    </location>
</feature>
<dbReference type="InterPro" id="IPR028250">
    <property type="entry name" value="DsbDN"/>
</dbReference>
<feature type="transmembrane region" description="Helical" evidence="7">
    <location>
        <begin position="371"/>
        <end position="393"/>
    </location>
</feature>
<evidence type="ECO:0000256" key="2">
    <source>
        <dbReference type="ARBA" id="ARBA00022692"/>
    </source>
</evidence>
<dbReference type="PROSITE" id="PS00194">
    <property type="entry name" value="THIOREDOXIN_1"/>
    <property type="match status" value="1"/>
</dbReference>
<dbReference type="GO" id="GO:0016020">
    <property type="term" value="C:membrane"/>
    <property type="evidence" value="ECO:0007669"/>
    <property type="project" value="UniProtKB-SubCell"/>
</dbReference>
<sequence length="631" mass="68791">MKLRTLAVTAMMLLLSSAFAIAAEPPSSGWLQQQEHPDVKVRLAFTGQIKDGKALATLEVQLDNDWKTYWRAPGEGGVAPSFNHQQLENIAAVEWLWPLPQTYSLQGLNTIGYQNNVVFPLLVELNEQGAFNWQTTLTLSTCTTVCVLTEYQINLSGDTSQWAVDSQRAERFQIARSRVPVQRNTPIEAVWDNDRQLLSVSSVQGIEQIYFYSDDADLNELTFANTRTESGEAIVEVDHWLETPDLSGLEQDQVIAAVIVDETGAFQAPLGITAGAVNNLPTTVHSLPVILLFALLGGLILNVMPCVLPVLGIKLRSLIQSQQQTHTRTKFLASAAGIISTFFALGIVVAVMKLSGQSVGWGMQFQNPWFLGALVLITAVFSANLLGLFEIRMPQGMSQKLAAQKTSDSHRGDFLQGVIATLLATPCTAPFLGTAVAFAMGAGIVVQLTLFVALGVGMALPWLLVAAKPSLVRFLPKPGRWLNWIKPVFGIMMGLTTLWLLSLLIIHHLAPATAAPDPGWQTFEQEKIAAAVDDDQVVFVDVTADWCLTCKANKRAVIEQNPVATRLAEADMTLLQADWTTPSDNITDYLRQHNRYGVPFNIVYGPAAPEGIALPVILTDSAVLDAIEQAK</sequence>
<dbReference type="InterPro" id="IPR035671">
    <property type="entry name" value="DsbD_gamma"/>
</dbReference>
<dbReference type="CDD" id="cd02953">
    <property type="entry name" value="DsbDgamma"/>
    <property type="match status" value="1"/>
</dbReference>